<protein>
    <submittedName>
        <fullName evidence="2">Uncharacterized protein</fullName>
    </submittedName>
</protein>
<dbReference type="EMBL" id="JAZHXI010000011">
    <property type="protein sequence ID" value="KAL2066752.1"/>
    <property type="molecule type" value="Genomic_DNA"/>
</dbReference>
<feature type="region of interest" description="Disordered" evidence="1">
    <location>
        <begin position="369"/>
        <end position="459"/>
    </location>
</feature>
<evidence type="ECO:0000256" key="1">
    <source>
        <dbReference type="SAM" id="MobiDB-lite"/>
    </source>
</evidence>
<feature type="compositionally biased region" description="Polar residues" evidence="1">
    <location>
        <begin position="266"/>
        <end position="277"/>
    </location>
</feature>
<feature type="compositionally biased region" description="Basic and acidic residues" evidence="1">
    <location>
        <begin position="374"/>
        <end position="394"/>
    </location>
</feature>
<keyword evidence="3" id="KW-1185">Reference proteome</keyword>
<feature type="region of interest" description="Disordered" evidence="1">
    <location>
        <begin position="253"/>
        <end position="311"/>
    </location>
</feature>
<sequence>MGRRKWLLPSPPTPLQNTTLQSPPSTQTTFPLSPAIPSFSSPTSSSSIYLTTTTTTTTTLTIPPIPQNTTSRNPNSPPLTPPPRLHLRTLLPSPPLPTSYLTTAPETPYPWIWRCHLCHSIYRLGVTRRCLEDGHLFCSVESPPPSPVQPPTTPSNGKGKTVREREGSYDHEKDRGKEGGISKEDQIKSIIERARIAKQKRRKEKKRMAQRSCIAEFDYTGWSAYNGWRRERSVKRAVRMRGQMEVARGVLMRGGGESDAQPSLLGLQQGSTATNLDLTPRDVRAAHRASSNNDKDENYNKEKSKESAPPQQPLFFLRDILGWDGRPAGGRDCWYDCEFPSECHNERKAEREWEARIKAMRKQDQQWRSLVEQEESRKEGEELVGEKGMKGGKADKRRRSGFQVRDSDEIFGESIENSRGRGDGDDDTVMSDVDLDTDTTTDTETDTDMGIESEDDDITWDPYSQTIDSHSSSTSSLPRCISPIKQTPPPLIITSEPNIDFTTLHALGMHLVDSQNLGPLGTDCDGLGEAGYQLNYTQSMRRKSIEDSIGECQPRSPLKTVFGLEDLGSSGT</sequence>
<feature type="region of interest" description="Disordered" evidence="1">
    <location>
        <begin position="1"/>
        <end position="87"/>
    </location>
</feature>
<feature type="region of interest" description="Disordered" evidence="1">
    <location>
        <begin position="141"/>
        <end position="186"/>
    </location>
</feature>
<accession>A0ABR4CB53</accession>
<evidence type="ECO:0000313" key="2">
    <source>
        <dbReference type="EMBL" id="KAL2066752.1"/>
    </source>
</evidence>
<name>A0ABR4CB53_9HELO</name>
<dbReference type="Proteomes" id="UP001595075">
    <property type="component" value="Unassembled WGS sequence"/>
</dbReference>
<comment type="caution">
    <text evidence="2">The sequence shown here is derived from an EMBL/GenBank/DDBJ whole genome shotgun (WGS) entry which is preliminary data.</text>
</comment>
<evidence type="ECO:0000313" key="3">
    <source>
        <dbReference type="Proteomes" id="UP001595075"/>
    </source>
</evidence>
<reference evidence="2 3" key="1">
    <citation type="journal article" date="2024" name="Commun. Biol.">
        <title>Comparative genomic analysis of thermophilic fungi reveals convergent evolutionary adaptations and gene losses.</title>
        <authorList>
            <person name="Steindorff A.S."/>
            <person name="Aguilar-Pontes M.V."/>
            <person name="Robinson A.J."/>
            <person name="Andreopoulos B."/>
            <person name="LaButti K."/>
            <person name="Kuo A."/>
            <person name="Mondo S."/>
            <person name="Riley R."/>
            <person name="Otillar R."/>
            <person name="Haridas S."/>
            <person name="Lipzen A."/>
            <person name="Grimwood J."/>
            <person name="Schmutz J."/>
            <person name="Clum A."/>
            <person name="Reid I.D."/>
            <person name="Moisan M.C."/>
            <person name="Butler G."/>
            <person name="Nguyen T.T.M."/>
            <person name="Dewar K."/>
            <person name="Conant G."/>
            <person name="Drula E."/>
            <person name="Henrissat B."/>
            <person name="Hansel C."/>
            <person name="Singer S."/>
            <person name="Hutchinson M.I."/>
            <person name="de Vries R.P."/>
            <person name="Natvig D.O."/>
            <person name="Powell A.J."/>
            <person name="Tsang A."/>
            <person name="Grigoriev I.V."/>
        </authorList>
    </citation>
    <scope>NUCLEOTIDE SEQUENCE [LARGE SCALE GENOMIC DNA]</scope>
    <source>
        <strain evidence="2 3">CBS 494.80</strain>
    </source>
</reference>
<feature type="compositionally biased region" description="Basic and acidic residues" evidence="1">
    <location>
        <begin position="293"/>
        <end position="306"/>
    </location>
</feature>
<gene>
    <name evidence="2" type="ORF">VTL71DRAFT_2824</name>
</gene>
<feature type="compositionally biased region" description="Acidic residues" evidence="1">
    <location>
        <begin position="424"/>
        <end position="459"/>
    </location>
</feature>
<feature type="compositionally biased region" description="Basic and acidic residues" evidence="1">
    <location>
        <begin position="161"/>
        <end position="186"/>
    </location>
</feature>
<feature type="compositionally biased region" description="Low complexity" evidence="1">
    <location>
        <begin position="18"/>
        <end position="74"/>
    </location>
</feature>
<proteinExistence type="predicted"/>
<organism evidence="2 3">
    <name type="scientific">Oculimacula yallundae</name>
    <dbReference type="NCBI Taxonomy" id="86028"/>
    <lineage>
        <taxon>Eukaryota</taxon>
        <taxon>Fungi</taxon>
        <taxon>Dikarya</taxon>
        <taxon>Ascomycota</taxon>
        <taxon>Pezizomycotina</taxon>
        <taxon>Leotiomycetes</taxon>
        <taxon>Helotiales</taxon>
        <taxon>Ploettnerulaceae</taxon>
        <taxon>Oculimacula</taxon>
    </lineage>
</organism>
<feature type="compositionally biased region" description="Pro residues" evidence="1">
    <location>
        <begin position="75"/>
        <end position="84"/>
    </location>
</feature>
<feature type="compositionally biased region" description="Pro residues" evidence="1">
    <location>
        <begin position="142"/>
        <end position="153"/>
    </location>
</feature>